<evidence type="ECO:0000256" key="1">
    <source>
        <dbReference type="SAM" id="MobiDB-lite"/>
    </source>
</evidence>
<dbReference type="InterPro" id="IPR008972">
    <property type="entry name" value="Cupredoxin"/>
</dbReference>
<dbReference type="CDD" id="cd04216">
    <property type="entry name" value="Phytocyanin"/>
    <property type="match status" value="1"/>
</dbReference>
<protein>
    <recommendedName>
        <fullName evidence="3">Phytocyanin domain-containing protein</fullName>
    </recommendedName>
</protein>
<feature type="transmembrane region" description="Helical" evidence="2">
    <location>
        <begin position="12"/>
        <end position="29"/>
    </location>
</feature>
<proteinExistence type="predicted"/>
<organism evidence="4 5">
    <name type="scientific">Hevea brasiliensis</name>
    <name type="common">Para rubber tree</name>
    <name type="synonym">Siphonia brasiliensis</name>
    <dbReference type="NCBI Taxonomy" id="3981"/>
    <lineage>
        <taxon>Eukaryota</taxon>
        <taxon>Viridiplantae</taxon>
        <taxon>Streptophyta</taxon>
        <taxon>Embryophyta</taxon>
        <taxon>Tracheophyta</taxon>
        <taxon>Spermatophyta</taxon>
        <taxon>Magnoliopsida</taxon>
        <taxon>eudicotyledons</taxon>
        <taxon>Gunneridae</taxon>
        <taxon>Pentapetalae</taxon>
        <taxon>rosids</taxon>
        <taxon>fabids</taxon>
        <taxon>Malpighiales</taxon>
        <taxon>Euphorbiaceae</taxon>
        <taxon>Crotonoideae</taxon>
        <taxon>Micrandreae</taxon>
        <taxon>Hevea</taxon>
    </lineage>
</organism>
<dbReference type="Pfam" id="PF02298">
    <property type="entry name" value="Cu_bind_like"/>
    <property type="match status" value="1"/>
</dbReference>
<feature type="domain" description="Phytocyanin" evidence="3">
    <location>
        <begin position="36"/>
        <end position="136"/>
    </location>
</feature>
<gene>
    <name evidence="4" type="ORF">P3X46_000823</name>
</gene>
<feature type="region of interest" description="Disordered" evidence="1">
    <location>
        <begin position="139"/>
        <end position="164"/>
    </location>
</feature>
<dbReference type="Gene3D" id="2.60.40.420">
    <property type="entry name" value="Cupredoxins - blue copper proteins"/>
    <property type="match status" value="1"/>
</dbReference>
<evidence type="ECO:0000313" key="4">
    <source>
        <dbReference type="EMBL" id="KAJ9189543.1"/>
    </source>
</evidence>
<keyword evidence="5" id="KW-1185">Reference proteome</keyword>
<keyword evidence="2" id="KW-0812">Transmembrane</keyword>
<evidence type="ECO:0000313" key="5">
    <source>
        <dbReference type="Proteomes" id="UP001174677"/>
    </source>
</evidence>
<dbReference type="PROSITE" id="PS51485">
    <property type="entry name" value="PHYTOCYANIN"/>
    <property type="match status" value="1"/>
</dbReference>
<sequence>MRESKIFKYDYSFFYFFLFTLMILKILFFKCASSQVVYTVGEDEGWNSEANFDSWSQKYNFSVGDVLVFKYVKGQHNVYEVTEDTFRSCDASNGVIAKYESGNDEIKLNKEKKYWFICNVVGHCLGGMRLNIDVGKGKQANSSSNGETIPQLEPTPPPTSSSSSSSFSVGIWICFLALRILFKFFP</sequence>
<keyword evidence="2" id="KW-1133">Transmembrane helix</keyword>
<dbReference type="PANTHER" id="PTHR33021">
    <property type="entry name" value="BLUE COPPER PROTEIN"/>
    <property type="match status" value="1"/>
</dbReference>
<name>A0ABQ9NB75_HEVBR</name>
<keyword evidence="2" id="KW-0472">Membrane</keyword>
<dbReference type="PANTHER" id="PTHR33021:SF179">
    <property type="entry name" value="OS09G0541100 PROTEIN"/>
    <property type="match status" value="1"/>
</dbReference>
<dbReference type="SUPFAM" id="SSF49503">
    <property type="entry name" value="Cupredoxins"/>
    <property type="match status" value="1"/>
</dbReference>
<dbReference type="EMBL" id="JARPOI010000001">
    <property type="protein sequence ID" value="KAJ9189543.1"/>
    <property type="molecule type" value="Genomic_DNA"/>
</dbReference>
<dbReference type="InterPro" id="IPR039391">
    <property type="entry name" value="Phytocyanin-like"/>
</dbReference>
<evidence type="ECO:0000256" key="2">
    <source>
        <dbReference type="SAM" id="Phobius"/>
    </source>
</evidence>
<dbReference type="Proteomes" id="UP001174677">
    <property type="component" value="Chromosome 1"/>
</dbReference>
<feature type="compositionally biased region" description="Polar residues" evidence="1">
    <location>
        <begin position="139"/>
        <end position="148"/>
    </location>
</feature>
<accession>A0ABQ9NB75</accession>
<evidence type="ECO:0000259" key="3">
    <source>
        <dbReference type="PROSITE" id="PS51485"/>
    </source>
</evidence>
<comment type="caution">
    <text evidence="4">The sequence shown here is derived from an EMBL/GenBank/DDBJ whole genome shotgun (WGS) entry which is preliminary data.</text>
</comment>
<dbReference type="InterPro" id="IPR003245">
    <property type="entry name" value="Phytocyanin_dom"/>
</dbReference>
<reference evidence="4" key="1">
    <citation type="journal article" date="2023" name="Plant Biotechnol. J.">
        <title>Chromosome-level wild Hevea brasiliensis genome provides new tools for genomic-assisted breeding and valuable loci to elevate rubber yield.</title>
        <authorList>
            <person name="Cheng H."/>
            <person name="Song X."/>
            <person name="Hu Y."/>
            <person name="Wu T."/>
            <person name="Yang Q."/>
            <person name="An Z."/>
            <person name="Feng S."/>
            <person name="Deng Z."/>
            <person name="Wu W."/>
            <person name="Zeng X."/>
            <person name="Tu M."/>
            <person name="Wang X."/>
            <person name="Huang H."/>
        </authorList>
    </citation>
    <scope>NUCLEOTIDE SEQUENCE</scope>
    <source>
        <strain evidence="4">MT/VB/25A 57/8</strain>
    </source>
</reference>